<dbReference type="KEGG" id="pgz:C2E15_17590"/>
<evidence type="ECO:0000313" key="3">
    <source>
        <dbReference type="Proteomes" id="UP000238365"/>
    </source>
</evidence>
<dbReference type="EMBL" id="CP026377">
    <property type="protein sequence ID" value="AUX94708.1"/>
    <property type="molecule type" value="Genomic_DNA"/>
</dbReference>
<evidence type="ECO:0008006" key="4">
    <source>
        <dbReference type="Google" id="ProtNLM"/>
    </source>
</evidence>
<feature type="signal peptide" evidence="1">
    <location>
        <begin position="1"/>
        <end position="26"/>
    </location>
</feature>
<keyword evidence="3" id="KW-1185">Reference proteome</keyword>
<sequence length="131" mass="13155">MSVFNTRRKNVSVQVALALLPVSVCAADLNIADGENLSALLADNRPGAASAPTIKFSNDNIIVNGSVNIDSGNITAAQAEYIVHAYGRSIDLGQGTYITSGNSANILAAGASADTSPAAAAQAAGHQADGE</sequence>
<protein>
    <recommendedName>
        <fullName evidence="4">Autotransporter outer membrane beta-barrel domain-containing protein</fullName>
    </recommendedName>
</protein>
<dbReference type="RefSeq" id="WP_104958520.1">
    <property type="nucleotide sequence ID" value="NZ_CP026377.1"/>
</dbReference>
<evidence type="ECO:0000256" key="1">
    <source>
        <dbReference type="SAM" id="SignalP"/>
    </source>
</evidence>
<evidence type="ECO:0000313" key="2">
    <source>
        <dbReference type="EMBL" id="AUX94708.1"/>
    </source>
</evidence>
<reference evidence="2 3" key="1">
    <citation type="submission" date="2018-01" db="EMBL/GenBank/DDBJ databases">
        <title>Complete and assembled Genome of Pantoea gaviniae DSM22758T.</title>
        <authorList>
            <person name="Stevens M.J.A."/>
            <person name="Zurfluh K."/>
            <person name="Stephan R."/>
        </authorList>
    </citation>
    <scope>NUCLEOTIDE SEQUENCE [LARGE SCALE GENOMIC DNA]</scope>
    <source>
        <strain evidence="2 3">DSM 22758</strain>
    </source>
</reference>
<proteinExistence type="predicted"/>
<feature type="chain" id="PRO_5014752823" description="Autotransporter outer membrane beta-barrel domain-containing protein" evidence="1">
    <location>
        <begin position="27"/>
        <end position="131"/>
    </location>
</feature>
<organism evidence="2 3">
    <name type="scientific">Mixta gaviniae</name>
    <dbReference type="NCBI Taxonomy" id="665914"/>
    <lineage>
        <taxon>Bacteria</taxon>
        <taxon>Pseudomonadati</taxon>
        <taxon>Pseudomonadota</taxon>
        <taxon>Gammaproteobacteria</taxon>
        <taxon>Enterobacterales</taxon>
        <taxon>Erwiniaceae</taxon>
        <taxon>Mixta</taxon>
    </lineage>
</organism>
<dbReference type="Proteomes" id="UP000238365">
    <property type="component" value="Chromosome"/>
</dbReference>
<gene>
    <name evidence="2" type="ORF">C2E15_17590</name>
</gene>
<name>A0A2L0IJG8_9GAMM</name>
<keyword evidence="1" id="KW-0732">Signal</keyword>
<accession>A0A2L0IJG8</accession>
<dbReference type="AlphaFoldDB" id="A0A2L0IJG8"/>